<evidence type="ECO:0000313" key="2">
    <source>
        <dbReference type="Proteomes" id="UP000024404"/>
    </source>
</evidence>
<evidence type="ECO:0000313" key="1">
    <source>
        <dbReference type="EnsemblMetazoa" id="OVOC4525.1"/>
    </source>
</evidence>
<organism evidence="1 2">
    <name type="scientific">Onchocerca volvulus</name>
    <dbReference type="NCBI Taxonomy" id="6282"/>
    <lineage>
        <taxon>Eukaryota</taxon>
        <taxon>Metazoa</taxon>
        <taxon>Ecdysozoa</taxon>
        <taxon>Nematoda</taxon>
        <taxon>Chromadorea</taxon>
        <taxon>Rhabditida</taxon>
        <taxon>Spirurina</taxon>
        <taxon>Spiruromorpha</taxon>
        <taxon>Filarioidea</taxon>
        <taxon>Onchocercidae</taxon>
        <taxon>Onchocerca</taxon>
    </lineage>
</organism>
<name>A0A8R1TT26_ONCVO</name>
<protein>
    <submittedName>
        <fullName evidence="1">Uncharacterized protein</fullName>
    </submittedName>
</protein>
<proteinExistence type="predicted"/>
<dbReference type="Proteomes" id="UP000024404">
    <property type="component" value="Unassembled WGS sequence"/>
</dbReference>
<dbReference type="EnsemblMetazoa" id="OVOC4525.1">
    <property type="protein sequence ID" value="OVOC4525.1"/>
    <property type="gene ID" value="WBGene00241334"/>
</dbReference>
<reference evidence="1" key="2">
    <citation type="submission" date="2022-06" db="UniProtKB">
        <authorList>
            <consortium name="EnsemblMetazoa"/>
        </authorList>
    </citation>
    <scope>IDENTIFICATION</scope>
</reference>
<keyword evidence="2" id="KW-1185">Reference proteome</keyword>
<dbReference type="AlphaFoldDB" id="A0A8R1TT26"/>
<dbReference type="EMBL" id="CMVM020000135">
    <property type="status" value="NOT_ANNOTATED_CDS"/>
    <property type="molecule type" value="Genomic_DNA"/>
</dbReference>
<sequence length="113" mass="13046">MMAVIRAFENTEYTLVNAELENTKRLNSFEHLNDYKTGWNKLAEVISGQRIFVLTKNVSDSFKTLQIFLAFKRNDRKAILIAMQNTVGANQHKNAVRKLLEIADRQPFKISIC</sequence>
<reference evidence="2" key="1">
    <citation type="submission" date="2013-10" db="EMBL/GenBank/DDBJ databases">
        <title>Genome sequencing of Onchocerca volvulus.</title>
        <authorList>
            <person name="Cotton J."/>
            <person name="Tsai J."/>
            <person name="Stanley E."/>
            <person name="Tracey A."/>
            <person name="Holroyd N."/>
            <person name="Lustigman S."/>
            <person name="Berriman M."/>
        </authorList>
    </citation>
    <scope>NUCLEOTIDE SEQUENCE</scope>
</reference>
<accession>A0A8R1TT26</accession>